<evidence type="ECO:0000256" key="1">
    <source>
        <dbReference type="ARBA" id="ARBA00022679"/>
    </source>
</evidence>
<keyword evidence="9" id="KW-1185">Reference proteome</keyword>
<dbReference type="SMART" id="SM00028">
    <property type="entry name" value="TPR"/>
    <property type="match status" value="3"/>
</dbReference>
<dbReference type="InterPro" id="IPR017441">
    <property type="entry name" value="Protein_kinase_ATP_BS"/>
</dbReference>
<dbReference type="RefSeq" id="WP_104558217.1">
    <property type="nucleotide sequence ID" value="NZ_CP043476.1"/>
</dbReference>
<dbReference type="CDD" id="cd14014">
    <property type="entry name" value="STKc_PknB_like"/>
    <property type="match status" value="1"/>
</dbReference>
<dbReference type="InterPro" id="IPR011009">
    <property type="entry name" value="Kinase-like_dom_sf"/>
</dbReference>
<dbReference type="SUPFAM" id="SSF48452">
    <property type="entry name" value="TPR-like"/>
    <property type="match status" value="2"/>
</dbReference>
<proteinExistence type="predicted"/>
<keyword evidence="4 5" id="KW-0067">ATP-binding</keyword>
<feature type="domain" description="Protein kinase" evidence="7">
    <location>
        <begin position="88"/>
        <end position="356"/>
    </location>
</feature>
<evidence type="ECO:0000313" key="9">
    <source>
        <dbReference type="Proteomes" id="UP000238261"/>
    </source>
</evidence>
<accession>A0A2S7F051</accession>
<dbReference type="InterPro" id="IPR008271">
    <property type="entry name" value="Ser/Thr_kinase_AS"/>
</dbReference>
<dbReference type="Pfam" id="PF13424">
    <property type="entry name" value="TPR_12"/>
    <property type="match status" value="1"/>
</dbReference>
<organism evidence="8 9">
    <name type="scientific">Xanthomonas hyacinthi</name>
    <dbReference type="NCBI Taxonomy" id="56455"/>
    <lineage>
        <taxon>Bacteria</taxon>
        <taxon>Pseudomonadati</taxon>
        <taxon>Pseudomonadota</taxon>
        <taxon>Gammaproteobacteria</taxon>
        <taxon>Lysobacterales</taxon>
        <taxon>Lysobacteraceae</taxon>
        <taxon>Xanthomonas</taxon>
    </lineage>
</organism>
<dbReference type="Pfam" id="PF13374">
    <property type="entry name" value="TPR_10"/>
    <property type="match status" value="1"/>
</dbReference>
<evidence type="ECO:0000313" key="8">
    <source>
        <dbReference type="EMBL" id="PPU98803.1"/>
    </source>
</evidence>
<evidence type="ECO:0000256" key="6">
    <source>
        <dbReference type="SAM" id="Phobius"/>
    </source>
</evidence>
<sequence length="949" mass="103254">MDAGEKELWHEADRILDELLDLPALERVPRLRHLPLAPALRECVTRLLAAYEETGGPLDTGPLHEWVTLAEAAARPAADLGGHRLGRWRLLEPIGQGGMAVVYRAVSCEPPLDQQAAVKLLTLGALARGGRERFLREQRLLARLRHPYIAPLYDAGVAADGTPWLAMALVEGERIDDWCERHDAGLDARVGLVLQVAEALACAHRNLVIHRDIKPSNVLVDADGHARLLDFGIGALVDAEHNDRTATGLHALTPEYAAPEQFAGATPTTAMDVYGLGTLLYRLLGGRPPGRPGPGPLLAPPSRLAACAAIDAAPRRWARQLRGDLDLIVMKALAPEPERRYPSVDALATDLRHWQVRRPIQARAPSLGYRLRRFLSRNRWGAAACAALAVALLGGVAMAGWQARWAREEARRARAAAAESEAQLTYVDSLLELLVVPSNAPAQQRDVGALVRRVAERARKDLAGRDAALARVENALAGVAADSGDYPQSAELARSALARRRAGFGDDAPETAEAMQTMSFALRQKNTAQDRAEALLLAERATAILRRHAAATPQLVMALDHLALLQMERDDTARAWALTDEAQSICDRRVHDHPFCERPLFRRADLQFRLGHFQAAIAGFSRLLELKRQRLGPDDAQTLQVASLLAMSYSRSGAGAKAVPLLARILAQQRRIYARPTEEMLLTQQSLAEALSQSGDYPRALQQFGELTGQIRSVLGEGSAQMAYALCSQGLAEYDMGRYREAARDWQRSRAIYAAMFGADSAFAMANLLFYADTLRERGRPHEALPLQRQAQATMERLLGADSLYVARGLSRLAATEVAVGDGASALAHYDRAVAIYRVSLPADNPLPAVIAAPRSNALLQLGRVDQAREAARAALDEIQAKARHHPLYYGQALAPYVRAMCATAPAAPTGCAEARQLAAVELRREDLAGRARLLLIAALDDTAAAIRR</sequence>
<evidence type="ECO:0000256" key="4">
    <source>
        <dbReference type="ARBA" id="ARBA00022840"/>
    </source>
</evidence>
<evidence type="ECO:0000256" key="5">
    <source>
        <dbReference type="PROSITE-ProRule" id="PRU10141"/>
    </source>
</evidence>
<dbReference type="AlphaFoldDB" id="A0A2S7F051"/>
<dbReference type="InterPro" id="IPR019734">
    <property type="entry name" value="TPR_rpt"/>
</dbReference>
<dbReference type="PANTHER" id="PTHR43289">
    <property type="entry name" value="MITOGEN-ACTIVATED PROTEIN KINASE KINASE KINASE 20-RELATED"/>
    <property type="match status" value="1"/>
</dbReference>
<dbReference type="PANTHER" id="PTHR43289:SF6">
    <property type="entry name" value="SERINE_THREONINE-PROTEIN KINASE NEKL-3"/>
    <property type="match status" value="1"/>
</dbReference>
<dbReference type="SUPFAM" id="SSF56112">
    <property type="entry name" value="Protein kinase-like (PK-like)"/>
    <property type="match status" value="1"/>
</dbReference>
<dbReference type="Gene3D" id="1.25.40.10">
    <property type="entry name" value="Tetratricopeptide repeat domain"/>
    <property type="match status" value="2"/>
</dbReference>
<dbReference type="Pfam" id="PF00069">
    <property type="entry name" value="Pkinase"/>
    <property type="match status" value="1"/>
</dbReference>
<keyword evidence="6" id="KW-1133">Transmembrane helix</keyword>
<keyword evidence="1" id="KW-0808">Transferase</keyword>
<dbReference type="Gene3D" id="1.10.510.10">
    <property type="entry name" value="Transferase(Phosphotransferase) domain 1"/>
    <property type="match status" value="1"/>
</dbReference>
<keyword evidence="2 5" id="KW-0547">Nucleotide-binding</keyword>
<name>A0A2S7F051_9XANT</name>
<dbReference type="InterPro" id="IPR011990">
    <property type="entry name" value="TPR-like_helical_dom_sf"/>
</dbReference>
<feature type="transmembrane region" description="Helical" evidence="6">
    <location>
        <begin position="380"/>
        <end position="401"/>
    </location>
</feature>
<keyword evidence="3" id="KW-0418">Kinase</keyword>
<gene>
    <name evidence="8" type="ORF">XhyaCFBP1156_05310</name>
</gene>
<comment type="caution">
    <text evidence="8">The sequence shown here is derived from an EMBL/GenBank/DDBJ whole genome shotgun (WGS) entry which is preliminary data.</text>
</comment>
<dbReference type="InterPro" id="IPR000719">
    <property type="entry name" value="Prot_kinase_dom"/>
</dbReference>
<feature type="binding site" evidence="5">
    <location>
        <position position="119"/>
    </location>
    <ligand>
        <name>ATP</name>
        <dbReference type="ChEBI" id="CHEBI:30616"/>
    </ligand>
</feature>
<dbReference type="PROSITE" id="PS00108">
    <property type="entry name" value="PROTEIN_KINASE_ST"/>
    <property type="match status" value="1"/>
</dbReference>
<dbReference type="SMART" id="SM00220">
    <property type="entry name" value="S_TKc"/>
    <property type="match status" value="1"/>
</dbReference>
<keyword evidence="6" id="KW-0812">Transmembrane</keyword>
<dbReference type="Proteomes" id="UP000238261">
    <property type="component" value="Unassembled WGS sequence"/>
</dbReference>
<dbReference type="OrthoDB" id="9801841at2"/>
<dbReference type="Gene3D" id="3.30.200.20">
    <property type="entry name" value="Phosphorylase Kinase, domain 1"/>
    <property type="match status" value="1"/>
</dbReference>
<keyword evidence="6" id="KW-0472">Membrane</keyword>
<evidence type="ECO:0000256" key="2">
    <source>
        <dbReference type="ARBA" id="ARBA00022741"/>
    </source>
</evidence>
<dbReference type="PROSITE" id="PS00107">
    <property type="entry name" value="PROTEIN_KINASE_ATP"/>
    <property type="match status" value="1"/>
</dbReference>
<dbReference type="GO" id="GO:0004674">
    <property type="term" value="F:protein serine/threonine kinase activity"/>
    <property type="evidence" value="ECO:0007669"/>
    <property type="project" value="TreeGrafter"/>
</dbReference>
<reference evidence="9" key="1">
    <citation type="submission" date="2016-08" db="EMBL/GenBank/DDBJ databases">
        <authorList>
            <person name="Merda D."/>
            <person name="Briand M."/>
            <person name="Taghouti G."/>
            <person name="Carrere S."/>
            <person name="Gouzy J."/>
            <person name="Portier P."/>
            <person name="Jacques M.-A."/>
            <person name="Fischer-Le Saux M."/>
        </authorList>
    </citation>
    <scope>NUCLEOTIDE SEQUENCE [LARGE SCALE GENOMIC DNA]</scope>
    <source>
        <strain evidence="9">CFBP1156</strain>
    </source>
</reference>
<dbReference type="GO" id="GO:0005524">
    <property type="term" value="F:ATP binding"/>
    <property type="evidence" value="ECO:0007669"/>
    <property type="project" value="UniProtKB-UniRule"/>
</dbReference>
<evidence type="ECO:0000259" key="7">
    <source>
        <dbReference type="PROSITE" id="PS50011"/>
    </source>
</evidence>
<protein>
    <recommendedName>
        <fullName evidence="7">Protein kinase domain-containing protein</fullName>
    </recommendedName>
</protein>
<dbReference type="EMBL" id="MDEG01000003">
    <property type="protein sequence ID" value="PPU98803.1"/>
    <property type="molecule type" value="Genomic_DNA"/>
</dbReference>
<dbReference type="PROSITE" id="PS50011">
    <property type="entry name" value="PROTEIN_KINASE_DOM"/>
    <property type="match status" value="1"/>
</dbReference>
<evidence type="ECO:0000256" key="3">
    <source>
        <dbReference type="ARBA" id="ARBA00022777"/>
    </source>
</evidence>